<dbReference type="GO" id="GO:0005634">
    <property type="term" value="C:nucleus"/>
    <property type="evidence" value="ECO:0007669"/>
    <property type="project" value="UniProtKB-SubCell"/>
</dbReference>
<evidence type="ECO:0000256" key="3">
    <source>
        <dbReference type="ARBA" id="ARBA00023163"/>
    </source>
</evidence>
<dbReference type="Proteomes" id="UP000504603">
    <property type="component" value="Unplaced"/>
</dbReference>
<dbReference type="KEGG" id="mcha:111019200"/>
<keyword evidence="5" id="KW-1185">Reference proteome</keyword>
<name>A0A6J1DDZ5_MOMCH</name>
<evidence type="ECO:0000256" key="1">
    <source>
        <dbReference type="ARBA" id="ARBA00004123"/>
    </source>
</evidence>
<evidence type="ECO:0000313" key="5">
    <source>
        <dbReference type="Proteomes" id="UP000504603"/>
    </source>
</evidence>
<evidence type="ECO:0000256" key="4">
    <source>
        <dbReference type="ARBA" id="ARBA00023242"/>
    </source>
</evidence>
<proteinExistence type="predicted"/>
<dbReference type="AlphaFoldDB" id="A0A6J1DDZ5"/>
<dbReference type="PANTHER" id="PTHR33124">
    <property type="entry name" value="TRANSCRIPTION FACTOR IBH1-LIKE 1"/>
    <property type="match status" value="1"/>
</dbReference>
<dbReference type="GO" id="GO:0006355">
    <property type="term" value="P:regulation of DNA-templated transcription"/>
    <property type="evidence" value="ECO:0007669"/>
    <property type="project" value="InterPro"/>
</dbReference>
<reference evidence="6" key="1">
    <citation type="submission" date="2025-08" db="UniProtKB">
        <authorList>
            <consortium name="RefSeq"/>
        </authorList>
    </citation>
    <scope>IDENTIFICATION</scope>
    <source>
        <strain evidence="6">OHB3-1</strain>
    </source>
</reference>
<keyword evidence="4" id="KW-0539">Nucleus</keyword>
<evidence type="ECO:0000256" key="2">
    <source>
        <dbReference type="ARBA" id="ARBA00023015"/>
    </source>
</evidence>
<organism evidence="5 6">
    <name type="scientific">Momordica charantia</name>
    <name type="common">Bitter gourd</name>
    <name type="synonym">Balsam pear</name>
    <dbReference type="NCBI Taxonomy" id="3673"/>
    <lineage>
        <taxon>Eukaryota</taxon>
        <taxon>Viridiplantae</taxon>
        <taxon>Streptophyta</taxon>
        <taxon>Embryophyta</taxon>
        <taxon>Tracheophyta</taxon>
        <taxon>Spermatophyta</taxon>
        <taxon>Magnoliopsida</taxon>
        <taxon>eudicotyledons</taxon>
        <taxon>Gunneridae</taxon>
        <taxon>Pentapetalae</taxon>
        <taxon>rosids</taxon>
        <taxon>fabids</taxon>
        <taxon>Cucurbitales</taxon>
        <taxon>Cucurbitaceae</taxon>
        <taxon>Momordiceae</taxon>
        <taxon>Momordica</taxon>
    </lineage>
</organism>
<dbReference type="InterPro" id="IPR044660">
    <property type="entry name" value="IBH1-like"/>
</dbReference>
<evidence type="ECO:0000313" key="6">
    <source>
        <dbReference type="RefSeq" id="XP_022151226.1"/>
    </source>
</evidence>
<dbReference type="InterPro" id="IPR044549">
    <property type="entry name" value="bHLH_AtIBH1-like"/>
</dbReference>
<protein>
    <submittedName>
        <fullName evidence="6">Transcription factor PAR2</fullName>
    </submittedName>
</protein>
<dbReference type="GeneID" id="111019200"/>
<keyword evidence="3" id="KW-0804">Transcription</keyword>
<dbReference type="PANTHER" id="PTHR33124:SF9">
    <property type="entry name" value="TRANSCRIPTION FACTOR"/>
    <property type="match status" value="1"/>
</dbReference>
<dbReference type="RefSeq" id="XP_022151226.1">
    <property type="nucleotide sequence ID" value="XM_022295534.1"/>
</dbReference>
<gene>
    <name evidence="6" type="primary">LOC111019200</name>
</gene>
<dbReference type="CDD" id="cd11444">
    <property type="entry name" value="bHLH_AtIBH1_like"/>
    <property type="match status" value="1"/>
</dbReference>
<sequence>MEYYCVSSTDAKGIGIGKVKWQRRGRRGGRHGGGSVQMKMRKLQRLIPGGRGLKPDRLFLKTADYIMQLRSQVNVLQALSKIYEPTLISKY</sequence>
<comment type="subcellular location">
    <subcellularLocation>
        <location evidence="1">Nucleus</location>
    </subcellularLocation>
</comment>
<accession>A0A6J1DDZ5</accession>
<keyword evidence="2" id="KW-0805">Transcription regulation</keyword>
<dbReference type="OrthoDB" id="1901781at2759"/>